<dbReference type="Gene3D" id="3.40.50.720">
    <property type="entry name" value="NAD(P)-binding Rossmann-like Domain"/>
    <property type="match status" value="1"/>
</dbReference>
<dbReference type="GO" id="GO:0006813">
    <property type="term" value="P:potassium ion transport"/>
    <property type="evidence" value="ECO:0007669"/>
    <property type="project" value="InterPro"/>
</dbReference>
<dbReference type="SUPFAM" id="SSF116726">
    <property type="entry name" value="TrkA C-terminal domain-like"/>
    <property type="match status" value="1"/>
</dbReference>
<evidence type="ECO:0000313" key="4">
    <source>
        <dbReference type="Proteomes" id="UP000537326"/>
    </source>
</evidence>
<dbReference type="PANTHER" id="PTHR43833:SF7">
    <property type="entry name" value="KTR SYSTEM POTASSIUM UPTAKE PROTEIN C"/>
    <property type="match status" value="1"/>
</dbReference>
<dbReference type="Gene3D" id="3.30.70.1450">
    <property type="entry name" value="Regulator of K+ conductance, C-terminal domain"/>
    <property type="match status" value="1"/>
</dbReference>
<dbReference type="PANTHER" id="PTHR43833">
    <property type="entry name" value="POTASSIUM CHANNEL PROTEIN 2-RELATED-RELATED"/>
    <property type="match status" value="1"/>
</dbReference>
<dbReference type="GO" id="GO:0008324">
    <property type="term" value="F:monoatomic cation transmembrane transporter activity"/>
    <property type="evidence" value="ECO:0007669"/>
    <property type="project" value="InterPro"/>
</dbReference>
<dbReference type="InterPro" id="IPR003148">
    <property type="entry name" value="RCK_N"/>
</dbReference>
<dbReference type="InterPro" id="IPR006037">
    <property type="entry name" value="RCK_C"/>
</dbReference>
<name>A0A7Y9YF00_9ACTN</name>
<sequence>MARNTPRSTSRPKGAVAVIGLGRFGKSLALELMAGGTEVLGVDADPRTVQSLAGRLTHVVEADSTNEEAMRQLGVHELERAVVGVGTDLEASILSTSVAVNLGVREVWAKAISQAHARILTQVGAHHVVRPEHDMGKRVAHLVSGRMLDYIELDDGYAFVKTKPPKQILGKPLRETEIRSAFGITVVGIKRGTRAFTYATPDTVVVPGDVIIVSGEREAVERFSDLP</sequence>
<keyword evidence="4" id="KW-1185">Reference proteome</keyword>
<dbReference type="InterPro" id="IPR036291">
    <property type="entry name" value="NAD(P)-bd_dom_sf"/>
</dbReference>
<dbReference type="PROSITE" id="PS51201">
    <property type="entry name" value="RCK_N"/>
    <property type="match status" value="1"/>
</dbReference>
<dbReference type="PROSITE" id="PS51202">
    <property type="entry name" value="RCK_C"/>
    <property type="match status" value="1"/>
</dbReference>
<gene>
    <name evidence="3" type="ORF">BKA05_002526</name>
</gene>
<evidence type="ECO:0000313" key="3">
    <source>
        <dbReference type="EMBL" id="NYI11011.1"/>
    </source>
</evidence>
<dbReference type="RefSeq" id="WP_246289799.1">
    <property type="nucleotide sequence ID" value="NZ_BAAAPP010000005.1"/>
</dbReference>
<dbReference type="Proteomes" id="UP000537326">
    <property type="component" value="Unassembled WGS sequence"/>
</dbReference>
<dbReference type="Pfam" id="PF02254">
    <property type="entry name" value="TrkA_N"/>
    <property type="match status" value="1"/>
</dbReference>
<dbReference type="EMBL" id="JACBZI010000001">
    <property type="protein sequence ID" value="NYI11011.1"/>
    <property type="molecule type" value="Genomic_DNA"/>
</dbReference>
<protein>
    <submittedName>
        <fullName evidence="3">Trk system potassium uptake protein TrkA</fullName>
    </submittedName>
</protein>
<organism evidence="3 4">
    <name type="scientific">Nocardioides marinus</name>
    <dbReference type="NCBI Taxonomy" id="374514"/>
    <lineage>
        <taxon>Bacteria</taxon>
        <taxon>Bacillati</taxon>
        <taxon>Actinomycetota</taxon>
        <taxon>Actinomycetes</taxon>
        <taxon>Propionibacteriales</taxon>
        <taxon>Nocardioidaceae</taxon>
        <taxon>Nocardioides</taxon>
    </lineage>
</organism>
<reference evidence="3 4" key="1">
    <citation type="submission" date="2020-07" db="EMBL/GenBank/DDBJ databases">
        <title>Sequencing the genomes of 1000 actinobacteria strains.</title>
        <authorList>
            <person name="Klenk H.-P."/>
        </authorList>
    </citation>
    <scope>NUCLEOTIDE SEQUENCE [LARGE SCALE GENOMIC DNA]</scope>
    <source>
        <strain evidence="3 4">DSM 18248</strain>
    </source>
</reference>
<evidence type="ECO:0000259" key="2">
    <source>
        <dbReference type="PROSITE" id="PS51202"/>
    </source>
</evidence>
<evidence type="ECO:0000259" key="1">
    <source>
        <dbReference type="PROSITE" id="PS51201"/>
    </source>
</evidence>
<dbReference type="Pfam" id="PF02080">
    <property type="entry name" value="TrkA_C"/>
    <property type="match status" value="1"/>
</dbReference>
<dbReference type="InterPro" id="IPR050721">
    <property type="entry name" value="Trk_Ktr_HKT_K-transport"/>
</dbReference>
<accession>A0A7Y9YF00</accession>
<dbReference type="SUPFAM" id="SSF51735">
    <property type="entry name" value="NAD(P)-binding Rossmann-fold domains"/>
    <property type="match status" value="1"/>
</dbReference>
<dbReference type="InterPro" id="IPR036721">
    <property type="entry name" value="RCK_C_sf"/>
</dbReference>
<proteinExistence type="predicted"/>
<feature type="domain" description="RCK N-terminal" evidence="1">
    <location>
        <begin position="13"/>
        <end position="129"/>
    </location>
</feature>
<feature type="domain" description="RCK C-terminal" evidence="2">
    <location>
        <begin position="145"/>
        <end position="227"/>
    </location>
</feature>
<comment type="caution">
    <text evidence="3">The sequence shown here is derived from an EMBL/GenBank/DDBJ whole genome shotgun (WGS) entry which is preliminary data.</text>
</comment>
<dbReference type="AlphaFoldDB" id="A0A7Y9YF00"/>